<evidence type="ECO:0000256" key="1">
    <source>
        <dbReference type="SAM" id="Phobius"/>
    </source>
</evidence>
<dbReference type="Pfam" id="PF11085">
    <property type="entry name" value="YqhR"/>
    <property type="match status" value="1"/>
</dbReference>
<keyword evidence="1" id="KW-0812">Transmembrane</keyword>
<dbReference type="RefSeq" id="WP_090395749.1">
    <property type="nucleotide sequence ID" value="NZ_FNEN01000001.1"/>
</dbReference>
<dbReference type="EMBL" id="FNEN01000001">
    <property type="protein sequence ID" value="SDI31890.1"/>
    <property type="molecule type" value="Genomic_DNA"/>
</dbReference>
<organism evidence="2 3">
    <name type="scientific">Natribacillus halophilus</name>
    <dbReference type="NCBI Taxonomy" id="549003"/>
    <lineage>
        <taxon>Bacteria</taxon>
        <taxon>Bacillati</taxon>
        <taxon>Bacillota</taxon>
        <taxon>Bacilli</taxon>
        <taxon>Bacillales</taxon>
        <taxon>Bacillaceae</taxon>
        <taxon>Natribacillus</taxon>
    </lineage>
</organism>
<evidence type="ECO:0000313" key="3">
    <source>
        <dbReference type="Proteomes" id="UP000198853"/>
    </source>
</evidence>
<keyword evidence="1" id="KW-1133">Transmembrane helix</keyword>
<keyword evidence="3" id="KW-1185">Reference proteome</keyword>
<dbReference type="InterPro" id="IPR024563">
    <property type="entry name" value="YqhR"/>
</dbReference>
<accession>A0A1G8JMN5</accession>
<gene>
    <name evidence="2" type="ORF">SAMN04488123_101277</name>
</gene>
<feature type="transmembrane region" description="Helical" evidence="1">
    <location>
        <begin position="62"/>
        <end position="82"/>
    </location>
</feature>
<feature type="transmembrane region" description="Helical" evidence="1">
    <location>
        <begin position="12"/>
        <end position="35"/>
    </location>
</feature>
<evidence type="ECO:0000313" key="2">
    <source>
        <dbReference type="EMBL" id="SDI31890.1"/>
    </source>
</evidence>
<sequence length="159" mass="18213">MNRKHKEPKGMPFAVKVLLTGVFGGLIWSCIWYVAYFFNFTDVGPALIWMAWALGDWTEQMVGQWTAVGIITVLSIGVAFLYRFVLVRVRGMWMGLLFGAVLWGLVFFVANPLFVELDPLFDMEGMTIVTTLCLFIMYGVFIGYSISYEYELLQFEKRG</sequence>
<dbReference type="AlphaFoldDB" id="A0A1G8JMN5"/>
<feature type="transmembrane region" description="Helical" evidence="1">
    <location>
        <begin position="94"/>
        <end position="114"/>
    </location>
</feature>
<dbReference type="OrthoDB" id="2691442at2"/>
<proteinExistence type="predicted"/>
<keyword evidence="1" id="KW-0472">Membrane</keyword>
<name>A0A1G8JMN5_9BACI</name>
<protein>
    <submittedName>
        <fullName evidence="2">Conserved membrane protein YqhR</fullName>
    </submittedName>
</protein>
<feature type="transmembrane region" description="Helical" evidence="1">
    <location>
        <begin position="126"/>
        <end position="148"/>
    </location>
</feature>
<reference evidence="2 3" key="1">
    <citation type="submission" date="2016-10" db="EMBL/GenBank/DDBJ databases">
        <authorList>
            <person name="de Groot N.N."/>
        </authorList>
    </citation>
    <scope>NUCLEOTIDE SEQUENCE [LARGE SCALE GENOMIC DNA]</scope>
    <source>
        <strain evidence="2 3">DSM 21771</strain>
    </source>
</reference>
<dbReference type="Proteomes" id="UP000198853">
    <property type="component" value="Unassembled WGS sequence"/>
</dbReference>